<dbReference type="PROSITE" id="PS50878">
    <property type="entry name" value="RT_POL"/>
    <property type="match status" value="1"/>
</dbReference>
<dbReference type="InterPro" id="IPR036691">
    <property type="entry name" value="Endo/exonu/phosph_ase_sf"/>
</dbReference>
<feature type="domain" description="Reverse transcriptase" evidence="3">
    <location>
        <begin position="675"/>
        <end position="927"/>
    </location>
</feature>
<dbReference type="Gene3D" id="3.30.70.270">
    <property type="match status" value="1"/>
</dbReference>
<sequence>MTPTPTKSSQIKTRSATVNKKASSPVNMDDLHHSIAEIRSSQIDMLEQCKAMNLSQNSKLAELLSSIDFLKSQLVEIRSENTTLRNEIATLNNRIQVLENSTDGSSNMPQLIQELANREICARNIIVHGLQESSSNDPTVRIASDIKLLGDNIHPINLTLPQDLKLFRLGRKISGKPRPLKVVLQSKEMALNLVSVFNSHKRTQSVPANSISISRDRTLLERQEIRRVYTELENRKKNGEHNISIKCDRSTHTSNLSRGGGVLIAVRNNLRPQLVPTGVQNVEQLFVRISVTNELSALISVVYIPPNANLSLYDTYTKSVDLTWESSNCNLGIFCGDFNLPGTSWSSSNQSLKFSGTVNDKSSLIGDQFISMDFLQLNSIYNSSGSLLDLIFANKESISVDVAPVSLVPCDRYHPALSFNYQVPVPLFMLDDSHSFRDFNNADFDSIAKALADNDWSTTFNIQPADLSATRLQDSILDAIQRFVPLKPFRRSTFPSWVSPVLKSLLFKKKSAHKKFKKTGSFHDYNSFSNLRSQCKALSKSCLRTHINVAQSRLTSSPRDFWSFIKKSRDSSSIPNQVYLNDISANGPDVAELFSSFFASTYKQPSAAPNLALMNIEIQQFSFLPNHLSISIEEVSDALVTLSNVRGVGPDDIPASLLFKCREVLCSPLCTIFNKSLTEGSFPAVWKISRVTPILKSGDPTLVMNYRPISNLPFIGKLFELIVLKKIERPLHSTLSTDQHGFFPGRSTITSSLDFSCFIRDAFRDNSQVDAIFTDFSKAFDSVDHNSLIYTLDKLGIGFPLLSWIRSYLVDRWQYVKLFNISSSKFKVSSGVPQGGHLSPLLFNIFVNSIFSNVPSVRLLLFADDAKLFSRISSSTDCDVLQSSFNNFINWCQAIGLTLNFDKCKIISFSRSRIPVDYVYTYNDSPLTRVSEVKDLGIIYTSSLSFRPHIDYITCKALRLLGFIRRHTKHFNSAPCIITLYSALIRSILDYGSIIWNPHLKTEIKLIERVQTRFLNYAGFLLKIEHPLHSYQPVMGALNLLSLEERRLIADRNFLLKLIQGKIDAPRLLERISFRVPTANTRSTNSFHIPTSRSNFLSNDPFVRAMRNLNNNNFDIWP</sequence>
<feature type="coiled-coil region" evidence="1">
    <location>
        <begin position="60"/>
        <end position="101"/>
    </location>
</feature>
<dbReference type="Proteomes" id="UP001160148">
    <property type="component" value="Unassembled WGS sequence"/>
</dbReference>
<feature type="coiled-coil region" evidence="1">
    <location>
        <begin position="215"/>
        <end position="242"/>
    </location>
</feature>
<evidence type="ECO:0000256" key="1">
    <source>
        <dbReference type="SAM" id="Coils"/>
    </source>
</evidence>
<evidence type="ECO:0000256" key="2">
    <source>
        <dbReference type="SAM" id="MobiDB-lite"/>
    </source>
</evidence>
<dbReference type="Pfam" id="PF00078">
    <property type="entry name" value="RVT_1"/>
    <property type="match status" value="1"/>
</dbReference>
<reference evidence="4 5" key="1">
    <citation type="submission" date="2023-01" db="EMBL/GenBank/DDBJ databases">
        <authorList>
            <person name="Whitehead M."/>
        </authorList>
    </citation>
    <scope>NUCLEOTIDE SEQUENCE [LARGE SCALE GENOMIC DNA]</scope>
</reference>
<dbReference type="InterPro" id="IPR000477">
    <property type="entry name" value="RT_dom"/>
</dbReference>
<evidence type="ECO:0000313" key="5">
    <source>
        <dbReference type="Proteomes" id="UP001160148"/>
    </source>
</evidence>
<dbReference type="AlphaFoldDB" id="A0AAV0W7R0"/>
<dbReference type="CDD" id="cd01650">
    <property type="entry name" value="RT_nLTR_like"/>
    <property type="match status" value="1"/>
</dbReference>
<dbReference type="InterPro" id="IPR043502">
    <property type="entry name" value="DNA/RNA_pol_sf"/>
</dbReference>
<dbReference type="SUPFAM" id="SSF56219">
    <property type="entry name" value="DNase I-like"/>
    <property type="match status" value="1"/>
</dbReference>
<name>A0AAV0W7R0_9HEMI</name>
<comment type="caution">
    <text evidence="4">The sequence shown here is derived from an EMBL/GenBank/DDBJ whole genome shotgun (WGS) entry which is preliminary data.</text>
</comment>
<keyword evidence="1" id="KW-0175">Coiled coil</keyword>
<evidence type="ECO:0000313" key="4">
    <source>
        <dbReference type="EMBL" id="CAI6351804.1"/>
    </source>
</evidence>
<keyword evidence="5" id="KW-1185">Reference proteome</keyword>
<organism evidence="4 5">
    <name type="scientific">Macrosiphum euphorbiae</name>
    <name type="common">potato aphid</name>
    <dbReference type="NCBI Taxonomy" id="13131"/>
    <lineage>
        <taxon>Eukaryota</taxon>
        <taxon>Metazoa</taxon>
        <taxon>Ecdysozoa</taxon>
        <taxon>Arthropoda</taxon>
        <taxon>Hexapoda</taxon>
        <taxon>Insecta</taxon>
        <taxon>Pterygota</taxon>
        <taxon>Neoptera</taxon>
        <taxon>Paraneoptera</taxon>
        <taxon>Hemiptera</taxon>
        <taxon>Sternorrhyncha</taxon>
        <taxon>Aphidomorpha</taxon>
        <taxon>Aphidoidea</taxon>
        <taxon>Aphididae</taxon>
        <taxon>Macrosiphini</taxon>
        <taxon>Macrosiphum</taxon>
    </lineage>
</organism>
<accession>A0AAV0W7R0</accession>
<feature type="region of interest" description="Disordered" evidence="2">
    <location>
        <begin position="1"/>
        <end position="27"/>
    </location>
</feature>
<protein>
    <recommendedName>
        <fullName evidence="3">Reverse transcriptase domain-containing protein</fullName>
    </recommendedName>
</protein>
<proteinExistence type="predicted"/>
<dbReference type="EMBL" id="CARXXK010000001">
    <property type="protein sequence ID" value="CAI6351804.1"/>
    <property type="molecule type" value="Genomic_DNA"/>
</dbReference>
<dbReference type="InterPro" id="IPR043128">
    <property type="entry name" value="Rev_trsase/Diguanyl_cyclase"/>
</dbReference>
<dbReference type="GO" id="GO:0071897">
    <property type="term" value="P:DNA biosynthetic process"/>
    <property type="evidence" value="ECO:0007669"/>
    <property type="project" value="UniProtKB-ARBA"/>
</dbReference>
<dbReference type="Gene3D" id="3.60.10.10">
    <property type="entry name" value="Endonuclease/exonuclease/phosphatase"/>
    <property type="match status" value="1"/>
</dbReference>
<dbReference type="SUPFAM" id="SSF56672">
    <property type="entry name" value="DNA/RNA polymerases"/>
    <property type="match status" value="1"/>
</dbReference>
<feature type="compositionally biased region" description="Polar residues" evidence="2">
    <location>
        <begin position="1"/>
        <end position="26"/>
    </location>
</feature>
<dbReference type="PANTHER" id="PTHR33332">
    <property type="entry name" value="REVERSE TRANSCRIPTASE DOMAIN-CONTAINING PROTEIN"/>
    <property type="match status" value="1"/>
</dbReference>
<evidence type="ECO:0000259" key="3">
    <source>
        <dbReference type="PROSITE" id="PS50878"/>
    </source>
</evidence>
<gene>
    <name evidence="4" type="ORF">MEUPH1_LOCUS8117</name>
</gene>